<dbReference type="GO" id="GO:0006598">
    <property type="term" value="P:polyamine catabolic process"/>
    <property type="evidence" value="ECO:0007669"/>
    <property type="project" value="TreeGrafter"/>
</dbReference>
<dbReference type="PANTHER" id="PTHR10742:SF313">
    <property type="entry name" value="AMINE OXIDASE"/>
    <property type="match status" value="1"/>
</dbReference>
<proteinExistence type="inferred from homology"/>
<feature type="signal peptide" evidence="5">
    <location>
        <begin position="1"/>
        <end position="18"/>
    </location>
</feature>
<keyword evidence="5" id="KW-0732">Signal</keyword>
<dbReference type="InterPro" id="IPR036188">
    <property type="entry name" value="FAD/NAD-bd_sf"/>
</dbReference>
<keyword evidence="4" id="KW-0274">FAD</keyword>
<dbReference type="PRINTS" id="PR00757">
    <property type="entry name" value="AMINEOXDASEF"/>
</dbReference>
<feature type="binding site" evidence="3">
    <location>
        <position position="250"/>
    </location>
    <ligand>
        <name>FAD</name>
        <dbReference type="ChEBI" id="CHEBI:57692"/>
    </ligand>
</feature>
<accession>A0A3F3PK32</accession>
<name>A0A3F3PK32_9EURO</name>
<dbReference type="GO" id="GO:0016491">
    <property type="term" value="F:oxidoreductase activity"/>
    <property type="evidence" value="ECO:0007669"/>
    <property type="project" value="UniProtKB-KW"/>
</dbReference>
<dbReference type="SUPFAM" id="SSF54373">
    <property type="entry name" value="FAD-linked reductases, C-terminal domain"/>
    <property type="match status" value="1"/>
</dbReference>
<dbReference type="SUPFAM" id="SSF51905">
    <property type="entry name" value="FAD/NAD(P)-binding domain"/>
    <property type="match status" value="1"/>
</dbReference>
<comment type="similarity">
    <text evidence="4">Belongs to the flavin monoamine oxidase family.</text>
</comment>
<sequence length="520" mass="57688">MRIAPAASVALPVLAAHAAPLAESTCQKTEVVILGAGVAGLTAAKTLADHNVNDFVVLEYQDRVGGRLHNVTFAKHTVEAGANWVHGPGTPEGHINPIWTMVQKAGLKTVTTDEDDNSMYDHTGPTDYSAVFERAENANKLVFADAGDILKSNYQDRTHRAGLRLQDWNPAINDPAAQLADWFIWDWDAAAPPEVSSEVFGTISINATYNYFSHSDEFICDPQGYVHALWEDVKSAFEGHPERLRLRTKVTEIKHDADSVTVTSADGHCVTAKYAIVTFSVGVLQKKDAVRFIPELPAWKTRAIAGFEMGTYIKIFLEFETSFWDSKQFLLYADPHVRGNYPIFQPLDLEGLYPGSNILVATVIGEIAYRIESQSNEETAAQIIQVLENMYGKGVVSTLKDISYTRWDQEDWSYGSYSYWPPSTSLQAHQNMRANVDSVFFAGEATSQEFFGYVQGGYYEGKHVAEFLVGCLTAPDPEQCALNPDQKRYPVLTGVTPYDVYNPENGWYIYDEDLGVPGHA</sequence>
<dbReference type="GeneID" id="38140930"/>
<feature type="domain" description="Amine oxidase" evidence="6">
    <location>
        <begin position="38"/>
        <end position="466"/>
    </location>
</feature>
<protein>
    <recommendedName>
        <fullName evidence="4">Amine oxidase</fullName>
        <ecNumber evidence="4">1.4.3.-</ecNumber>
    </recommendedName>
</protein>
<reference evidence="7 8" key="1">
    <citation type="submission" date="2018-07" db="EMBL/GenBank/DDBJ databases">
        <title>The genomes of Aspergillus section Nigri reveals drivers in fungal speciation.</title>
        <authorList>
            <consortium name="DOE Joint Genome Institute"/>
            <person name="Vesth T.C."/>
            <person name="Nybo J."/>
            <person name="Theobald S."/>
            <person name="Brandl J."/>
            <person name="Frisvad J.C."/>
            <person name="Nielsen K.F."/>
            <person name="Lyhne E.K."/>
            <person name="Kogle M.E."/>
            <person name="Kuo A."/>
            <person name="Riley R."/>
            <person name="Clum A."/>
            <person name="Nolan M."/>
            <person name="Lipzen A."/>
            <person name="Salamov A."/>
            <person name="Henrissat B."/>
            <person name="Wiebenga A."/>
            <person name="De vries R.P."/>
            <person name="Grigoriev I.V."/>
            <person name="Mortensen U.H."/>
            <person name="Andersen M.R."/>
            <person name="Baker S.E."/>
        </authorList>
    </citation>
    <scope>NUCLEOTIDE SEQUENCE [LARGE SCALE GENOMIC DNA]</scope>
    <source>
        <strain evidence="7 8">CBS 139.54b</strain>
    </source>
</reference>
<dbReference type="AlphaFoldDB" id="A0A3F3PK32"/>
<evidence type="ECO:0000256" key="3">
    <source>
        <dbReference type="PIRSR" id="PIRSR601613-1"/>
    </source>
</evidence>
<dbReference type="InterPro" id="IPR001613">
    <property type="entry name" value="Flavin_amine_oxidase"/>
</dbReference>
<evidence type="ECO:0000256" key="2">
    <source>
        <dbReference type="ARBA" id="ARBA00023002"/>
    </source>
</evidence>
<keyword evidence="4" id="KW-0285">Flavoprotein</keyword>
<evidence type="ECO:0000259" key="6">
    <source>
        <dbReference type="Pfam" id="PF01593"/>
    </source>
</evidence>
<evidence type="ECO:0000256" key="4">
    <source>
        <dbReference type="RuleBase" id="RU362067"/>
    </source>
</evidence>
<evidence type="ECO:0000256" key="1">
    <source>
        <dbReference type="ARBA" id="ARBA00001974"/>
    </source>
</evidence>
<dbReference type="Gene3D" id="3.90.660.10">
    <property type="match status" value="1"/>
</dbReference>
<dbReference type="Pfam" id="PF01593">
    <property type="entry name" value="Amino_oxidase"/>
    <property type="match status" value="1"/>
</dbReference>
<dbReference type="Gene3D" id="3.50.50.60">
    <property type="entry name" value="FAD/NAD(P)-binding domain"/>
    <property type="match status" value="1"/>
</dbReference>
<dbReference type="Proteomes" id="UP000253729">
    <property type="component" value="Unassembled WGS sequence"/>
</dbReference>
<organism evidence="7 8">
    <name type="scientific">Aspergillus welwitschiae</name>
    <dbReference type="NCBI Taxonomy" id="1341132"/>
    <lineage>
        <taxon>Eukaryota</taxon>
        <taxon>Fungi</taxon>
        <taxon>Dikarya</taxon>
        <taxon>Ascomycota</taxon>
        <taxon>Pezizomycotina</taxon>
        <taxon>Eurotiomycetes</taxon>
        <taxon>Eurotiomycetidae</taxon>
        <taxon>Eurotiales</taxon>
        <taxon>Aspergillaceae</taxon>
        <taxon>Aspergillus</taxon>
        <taxon>Aspergillus subgen. Circumdati</taxon>
    </lineage>
</organism>
<dbReference type="STRING" id="1341132.A0A3F3PK32"/>
<keyword evidence="8" id="KW-1185">Reference proteome</keyword>
<dbReference type="EC" id="1.4.3.-" evidence="4"/>
<feature type="chain" id="PRO_5017626494" description="Amine oxidase" evidence="5">
    <location>
        <begin position="19"/>
        <end position="520"/>
    </location>
</feature>
<dbReference type="RefSeq" id="XP_026620175.1">
    <property type="nucleotide sequence ID" value="XM_026772574.1"/>
</dbReference>
<keyword evidence="2 4" id="KW-0560">Oxidoreductase</keyword>
<evidence type="ECO:0000256" key="5">
    <source>
        <dbReference type="SAM" id="SignalP"/>
    </source>
</evidence>
<dbReference type="EMBL" id="KZ852098">
    <property type="protein sequence ID" value="RDH27153.1"/>
    <property type="molecule type" value="Genomic_DNA"/>
</dbReference>
<dbReference type="InterPro" id="IPR002937">
    <property type="entry name" value="Amino_oxidase"/>
</dbReference>
<evidence type="ECO:0000313" key="7">
    <source>
        <dbReference type="EMBL" id="RDH27153.1"/>
    </source>
</evidence>
<dbReference type="InterPro" id="IPR050281">
    <property type="entry name" value="Flavin_monoamine_oxidase"/>
</dbReference>
<evidence type="ECO:0000313" key="8">
    <source>
        <dbReference type="Proteomes" id="UP000253729"/>
    </source>
</evidence>
<comment type="cofactor">
    <cofactor evidence="1 4">
        <name>FAD</name>
        <dbReference type="ChEBI" id="CHEBI:57692"/>
    </cofactor>
</comment>
<gene>
    <name evidence="7" type="ORF">BDQ94DRAFT_175860</name>
</gene>
<dbReference type="PANTHER" id="PTHR10742">
    <property type="entry name" value="FLAVIN MONOAMINE OXIDASE"/>
    <property type="match status" value="1"/>
</dbReference>